<dbReference type="HAMAP" id="MF_00161">
    <property type="entry name" value="LspA"/>
    <property type="match status" value="1"/>
</dbReference>
<dbReference type="EMBL" id="RCDA01000002">
    <property type="protein sequence ID" value="RLK48626.1"/>
    <property type="molecule type" value="Genomic_DNA"/>
</dbReference>
<dbReference type="RefSeq" id="WP_121442275.1">
    <property type="nucleotide sequence ID" value="NZ_RCDA01000002.1"/>
</dbReference>
<keyword evidence="5 9" id="KW-0064">Aspartyl protease</keyword>
<keyword evidence="6 9" id="KW-0378">Hydrolase</keyword>
<dbReference type="PANTHER" id="PTHR33695">
    <property type="entry name" value="LIPOPROTEIN SIGNAL PEPTIDASE"/>
    <property type="match status" value="1"/>
</dbReference>
<name>A0A498C230_9GAMM</name>
<evidence type="ECO:0000256" key="5">
    <source>
        <dbReference type="ARBA" id="ARBA00022750"/>
    </source>
</evidence>
<dbReference type="Proteomes" id="UP000275461">
    <property type="component" value="Unassembled WGS sequence"/>
</dbReference>
<evidence type="ECO:0000256" key="4">
    <source>
        <dbReference type="ARBA" id="ARBA00022692"/>
    </source>
</evidence>
<comment type="similarity">
    <text evidence="1 9 11">Belongs to the peptidase A8 family.</text>
</comment>
<feature type="active site" evidence="9">
    <location>
        <position position="133"/>
    </location>
</feature>
<reference evidence="12 13" key="1">
    <citation type="submission" date="2018-10" db="EMBL/GenBank/DDBJ databases">
        <title>Genomic Encyclopedia of Type Strains, Phase IV (KMG-IV): sequencing the most valuable type-strain genomes for metagenomic binning, comparative biology and taxonomic classification.</title>
        <authorList>
            <person name="Goeker M."/>
        </authorList>
    </citation>
    <scope>NUCLEOTIDE SEQUENCE [LARGE SCALE GENOMIC DNA]</scope>
    <source>
        <strain evidence="12 13">DSM 12769</strain>
    </source>
</reference>
<keyword evidence="4 9" id="KW-0812">Transmembrane</keyword>
<evidence type="ECO:0000256" key="2">
    <source>
        <dbReference type="ARBA" id="ARBA00022475"/>
    </source>
</evidence>
<dbReference type="OrthoDB" id="9810259at2"/>
<dbReference type="InterPro" id="IPR001872">
    <property type="entry name" value="Peptidase_A8"/>
</dbReference>
<feature type="transmembrane region" description="Helical" evidence="9">
    <location>
        <begin position="87"/>
        <end position="105"/>
    </location>
</feature>
<dbReference type="PANTHER" id="PTHR33695:SF1">
    <property type="entry name" value="LIPOPROTEIN SIGNAL PEPTIDASE"/>
    <property type="match status" value="1"/>
</dbReference>
<gene>
    <name evidence="9" type="primary">lspA</name>
    <name evidence="12" type="ORF">DFR31_1733</name>
</gene>
<dbReference type="NCBIfam" id="TIGR00077">
    <property type="entry name" value="lspA"/>
    <property type="match status" value="1"/>
</dbReference>
<evidence type="ECO:0000256" key="11">
    <source>
        <dbReference type="RuleBase" id="RU004181"/>
    </source>
</evidence>
<keyword evidence="7 9" id="KW-1133">Transmembrane helix</keyword>
<comment type="subcellular location">
    <subcellularLocation>
        <location evidence="9">Cell membrane</location>
        <topology evidence="9">Multi-pass membrane protein</topology>
    </subcellularLocation>
</comment>
<comment type="catalytic activity">
    <reaction evidence="9 10">
        <text>Release of signal peptides from bacterial membrane prolipoproteins. Hydrolyzes -Xaa-Yaa-Zaa-|-(S,diacylglyceryl)Cys-, in which Xaa is hydrophobic (preferably Leu), and Yaa (Ala or Ser) and Zaa (Gly or Ala) have small, neutral side chains.</text>
        <dbReference type="EC" id="3.4.23.36"/>
    </reaction>
</comment>
<proteinExistence type="inferred from homology"/>
<protein>
    <recommendedName>
        <fullName evidence="9">Lipoprotein signal peptidase</fullName>
        <ecNumber evidence="9">3.4.23.36</ecNumber>
    </recommendedName>
    <alternativeName>
        <fullName evidence="9">Prolipoprotein signal peptidase</fullName>
    </alternativeName>
    <alternativeName>
        <fullName evidence="9">Signal peptidase II</fullName>
        <shortName evidence="9">SPase II</shortName>
    </alternativeName>
</protein>
<comment type="caution">
    <text evidence="12">The sequence shown here is derived from an EMBL/GenBank/DDBJ whole genome shotgun (WGS) entry which is preliminary data.</text>
</comment>
<dbReference type="UniPathway" id="UPA00665"/>
<comment type="function">
    <text evidence="9 10">This protein specifically catalyzes the removal of signal peptides from prolipoproteins.</text>
</comment>
<dbReference type="PRINTS" id="PR00781">
    <property type="entry name" value="LIPOSIGPTASE"/>
</dbReference>
<keyword evidence="8 9" id="KW-0472">Membrane</keyword>
<feature type="transmembrane region" description="Helical" evidence="9">
    <location>
        <begin position="125"/>
        <end position="149"/>
    </location>
</feature>
<dbReference type="GO" id="GO:0006508">
    <property type="term" value="P:proteolysis"/>
    <property type="evidence" value="ECO:0007669"/>
    <property type="project" value="UniProtKB-KW"/>
</dbReference>
<comment type="caution">
    <text evidence="9">Lacks conserved residue(s) required for the propagation of feature annotation.</text>
</comment>
<dbReference type="GO" id="GO:0004190">
    <property type="term" value="F:aspartic-type endopeptidase activity"/>
    <property type="evidence" value="ECO:0007669"/>
    <property type="project" value="UniProtKB-UniRule"/>
</dbReference>
<evidence type="ECO:0000256" key="1">
    <source>
        <dbReference type="ARBA" id="ARBA00006139"/>
    </source>
</evidence>
<keyword evidence="3 9" id="KW-0645">Protease</keyword>
<evidence type="ECO:0000256" key="3">
    <source>
        <dbReference type="ARBA" id="ARBA00022670"/>
    </source>
</evidence>
<evidence type="ECO:0000313" key="13">
    <source>
        <dbReference type="Proteomes" id="UP000275461"/>
    </source>
</evidence>
<sequence>MNPWLLLALLVMSLDQLTKLMAEQWLIYHQSVELVPVLSFTLSYNPGAAFSFLGEAGGWQRWFFSVVALGISGYIIWWLQQIRGQQHFLACGLALVLGGAVGNLIDRVLHGHVIDFIHVYWQDWHYPIFNVADIGITVGVGIVIIYMVFLEPKANDEGR</sequence>
<accession>A0A498C230</accession>
<organism evidence="12 13">
    <name type="scientific">Alkalispirillum mobile</name>
    <dbReference type="NCBI Taxonomy" id="85925"/>
    <lineage>
        <taxon>Bacteria</taxon>
        <taxon>Pseudomonadati</taxon>
        <taxon>Pseudomonadota</taxon>
        <taxon>Gammaproteobacteria</taxon>
        <taxon>Chromatiales</taxon>
        <taxon>Ectothiorhodospiraceae</taxon>
        <taxon>Alkalispirillum</taxon>
    </lineage>
</organism>
<dbReference type="GO" id="GO:0005886">
    <property type="term" value="C:plasma membrane"/>
    <property type="evidence" value="ECO:0007669"/>
    <property type="project" value="UniProtKB-SubCell"/>
</dbReference>
<evidence type="ECO:0000256" key="8">
    <source>
        <dbReference type="ARBA" id="ARBA00023136"/>
    </source>
</evidence>
<dbReference type="AlphaFoldDB" id="A0A498C230"/>
<feature type="transmembrane region" description="Helical" evidence="9">
    <location>
        <begin position="62"/>
        <end position="80"/>
    </location>
</feature>
<keyword evidence="2 9" id="KW-1003">Cell membrane</keyword>
<evidence type="ECO:0000256" key="6">
    <source>
        <dbReference type="ARBA" id="ARBA00022801"/>
    </source>
</evidence>
<dbReference type="EC" id="3.4.23.36" evidence="9"/>
<dbReference type="PROSITE" id="PS00855">
    <property type="entry name" value="SPASE_II"/>
    <property type="match status" value="1"/>
</dbReference>
<evidence type="ECO:0000256" key="9">
    <source>
        <dbReference type="HAMAP-Rule" id="MF_00161"/>
    </source>
</evidence>
<evidence type="ECO:0000256" key="7">
    <source>
        <dbReference type="ARBA" id="ARBA00022989"/>
    </source>
</evidence>
<dbReference type="Pfam" id="PF01252">
    <property type="entry name" value="Peptidase_A8"/>
    <property type="match status" value="1"/>
</dbReference>
<keyword evidence="13" id="KW-1185">Reference proteome</keyword>
<comment type="pathway">
    <text evidence="9">Protein modification; lipoprotein biosynthesis (signal peptide cleavage).</text>
</comment>
<evidence type="ECO:0000313" key="12">
    <source>
        <dbReference type="EMBL" id="RLK48626.1"/>
    </source>
</evidence>
<evidence type="ECO:0000256" key="10">
    <source>
        <dbReference type="RuleBase" id="RU000594"/>
    </source>
</evidence>
<feature type="active site" evidence="9">
    <location>
        <position position="115"/>
    </location>
</feature>